<evidence type="ECO:0000313" key="13">
    <source>
        <dbReference type="EMBL" id="KJZ82675.1"/>
    </source>
</evidence>
<comment type="subunit">
    <text evidence="10 11">Homooctamer. Dimer of tetramers.</text>
</comment>
<keyword evidence="3 11" id="KW-0285">Flavoprotein</keyword>
<comment type="cofactor">
    <cofactor evidence="11">
        <name>NADPH</name>
        <dbReference type="ChEBI" id="CHEBI:57783"/>
    </cofactor>
</comment>
<keyword evidence="4 11" id="KW-0288">FMN</keyword>
<reference evidence="13 14" key="1">
    <citation type="journal article" date="2015" name="Phytopathology">
        <title>Genomes of Candidatus Liberibacter solanacearum haplotype A from New Zealand and the USA suggest significant genome plasticity in the species.</title>
        <authorList>
            <person name="Thompson S.M."/>
            <person name="Johnson C.P."/>
            <person name="Lu A.Y."/>
            <person name="Frampton R.A."/>
            <person name="Sullivan K.L."/>
            <person name="Fiers M.W."/>
            <person name="Crowhurst R.N."/>
            <person name="Pitman A.R."/>
            <person name="Scott I."/>
            <person name="Gudmestad N.C."/>
            <person name="Smith G.R."/>
        </authorList>
    </citation>
    <scope>NUCLEOTIDE SEQUENCE [LARGE SCALE GENOMIC DNA]</scope>
    <source>
        <strain evidence="13 14">LsoNZ1</strain>
    </source>
</reference>
<dbReference type="InterPro" id="IPR013785">
    <property type="entry name" value="Aldolase_TIM"/>
</dbReference>
<feature type="binding site" evidence="11">
    <location>
        <begin position="287"/>
        <end position="288"/>
    </location>
    <ligand>
        <name>FMN</name>
        <dbReference type="ChEBI" id="CHEBI:58210"/>
    </ligand>
</feature>
<dbReference type="GO" id="GO:0016491">
    <property type="term" value="F:oxidoreductase activity"/>
    <property type="evidence" value="ECO:0007669"/>
    <property type="project" value="InterPro"/>
</dbReference>
<dbReference type="AlphaFoldDB" id="A0A095A0V8"/>
<comment type="caution">
    <text evidence="13">The sequence shown here is derived from an EMBL/GenBank/DDBJ whole genome shotgun (WGS) entry which is preliminary data.</text>
</comment>
<evidence type="ECO:0000256" key="8">
    <source>
        <dbReference type="ARBA" id="ARBA00023229"/>
    </source>
</evidence>
<keyword evidence="2 11" id="KW-0963">Cytoplasm</keyword>
<dbReference type="HAMAP" id="MF_00354">
    <property type="entry name" value="Idi_2"/>
    <property type="match status" value="1"/>
</dbReference>
<protein>
    <recommendedName>
        <fullName evidence="11">Isopentenyl-diphosphate delta-isomerase</fullName>
        <shortName evidence="11">IPP isomerase</shortName>
        <ecNumber evidence="11">5.3.3.2</ecNumber>
    </recommendedName>
    <alternativeName>
        <fullName evidence="11">Isopentenyl diphosphate:dimethylallyl diphosphate isomerase</fullName>
    </alternativeName>
    <alternativeName>
        <fullName evidence="11">Isopentenyl pyrophosphate isomerase</fullName>
    </alternativeName>
    <alternativeName>
        <fullName evidence="11">Type 2 isopentenyl diphosphate isomerase</fullName>
        <shortName evidence="11">IDI-2</shortName>
    </alternativeName>
</protein>
<comment type="function">
    <text evidence="11">Involved in the biosynthesis of isoprenoids. Catalyzes the 1,3-allylic rearrangement of the homoallylic substrate isopentenyl (IPP) to its allylic isomer, dimethylallyl diphosphate (DMAPP).</text>
</comment>
<dbReference type="NCBIfam" id="TIGR02151">
    <property type="entry name" value="IPP_isom_2"/>
    <property type="match status" value="1"/>
</dbReference>
<dbReference type="EMBL" id="JMTK01000001">
    <property type="protein sequence ID" value="KJZ82675.1"/>
    <property type="molecule type" value="Genomic_DNA"/>
</dbReference>
<feature type="binding site" evidence="11">
    <location>
        <begin position="266"/>
        <end position="268"/>
    </location>
    <ligand>
        <name>FMN</name>
        <dbReference type="ChEBI" id="CHEBI:58210"/>
    </ligand>
</feature>
<evidence type="ECO:0000259" key="12">
    <source>
        <dbReference type="Pfam" id="PF01070"/>
    </source>
</evidence>
<dbReference type="Gene3D" id="3.20.20.70">
    <property type="entry name" value="Aldolase class I"/>
    <property type="match status" value="1"/>
</dbReference>
<evidence type="ECO:0000256" key="1">
    <source>
        <dbReference type="ARBA" id="ARBA00001917"/>
    </source>
</evidence>
<dbReference type="PANTHER" id="PTHR43665:SF1">
    <property type="entry name" value="ISOPENTENYL-DIPHOSPHATE DELTA-ISOMERASE"/>
    <property type="match status" value="1"/>
</dbReference>
<feature type="binding site" evidence="11">
    <location>
        <position position="122"/>
    </location>
    <ligand>
        <name>FMN</name>
        <dbReference type="ChEBI" id="CHEBI:58210"/>
    </ligand>
</feature>
<feature type="binding site" evidence="11">
    <location>
        <position position="62"/>
    </location>
    <ligand>
        <name>FMN</name>
        <dbReference type="ChEBI" id="CHEBI:58210"/>
    </ligand>
</feature>
<evidence type="ECO:0000256" key="4">
    <source>
        <dbReference type="ARBA" id="ARBA00022643"/>
    </source>
</evidence>
<feature type="binding site" evidence="11">
    <location>
        <position position="158"/>
    </location>
    <ligand>
        <name>Mg(2+)</name>
        <dbReference type="ChEBI" id="CHEBI:18420"/>
    </ligand>
</feature>
<feature type="binding site" evidence="11">
    <location>
        <begin position="94"/>
        <end position="96"/>
    </location>
    <ligand>
        <name>substrate</name>
    </ligand>
</feature>
<evidence type="ECO:0000256" key="3">
    <source>
        <dbReference type="ARBA" id="ARBA00022630"/>
    </source>
</evidence>
<dbReference type="GO" id="GO:0000287">
    <property type="term" value="F:magnesium ion binding"/>
    <property type="evidence" value="ECO:0007669"/>
    <property type="project" value="UniProtKB-UniRule"/>
</dbReference>
<comment type="similarity">
    <text evidence="11">Belongs to the IPP isomerase type 2 family.</text>
</comment>
<dbReference type="InterPro" id="IPR011179">
    <property type="entry name" value="IPdP_isomerase"/>
</dbReference>
<dbReference type="GO" id="GO:0008299">
    <property type="term" value="P:isoprenoid biosynthetic process"/>
    <property type="evidence" value="ECO:0007669"/>
    <property type="project" value="UniProtKB-UniRule"/>
</dbReference>
<sequence>MVNDRKIDHINIICKDSHIDRKKNFFDDWHLMHRALPEISLDDVDPSVDFLGKKISFPLLISSMTGGNHKLIQRINRNLAIAAEKTKVAMAVGSQRVMFTDPQAVKSFELRQYAPHTVLISNLGAVQLNYNFGIKEANQAVHVLGADGLFLHLNPLQEVIQLNGNTNFANLSSKISLLSSEMDIPIILKEVGCGMSPMDIELGLKAGIRYFDLAGRGGTSWSRVESHRDINDNAGIFFQDWGIPTPYALEMARPYCNKAKFISSGGIRNGMDILKSIILGASIGGLASPFLKPAMDSSESVVSVIESLRKEFVISMFLLGIKRVEELYLNTSLVRHQRSM</sequence>
<organism evidence="13 14">
    <name type="scientific">Candidatus Liberibacter solanacearum</name>
    <dbReference type="NCBI Taxonomy" id="556287"/>
    <lineage>
        <taxon>Bacteria</taxon>
        <taxon>Pseudomonadati</taxon>
        <taxon>Pseudomonadota</taxon>
        <taxon>Alphaproteobacteria</taxon>
        <taxon>Hyphomicrobiales</taxon>
        <taxon>Rhizobiaceae</taxon>
        <taxon>Liberibacter</taxon>
    </lineage>
</organism>
<keyword evidence="6 11" id="KW-0460">Magnesium</keyword>
<feature type="binding site" evidence="11">
    <location>
        <position position="219"/>
    </location>
    <ligand>
        <name>FMN</name>
        <dbReference type="ChEBI" id="CHEBI:58210"/>
    </ligand>
</feature>
<dbReference type="GO" id="GO:0005737">
    <property type="term" value="C:cytoplasm"/>
    <property type="evidence" value="ECO:0007669"/>
    <property type="project" value="UniProtKB-SubCell"/>
</dbReference>
<dbReference type="RefSeq" id="WP_034441640.1">
    <property type="nucleotide sequence ID" value="NZ_JMTK01000001.1"/>
</dbReference>
<feature type="domain" description="FMN-dependent dehydrogenase" evidence="12">
    <location>
        <begin position="19"/>
        <end position="95"/>
    </location>
</feature>
<evidence type="ECO:0000313" key="14">
    <source>
        <dbReference type="Proteomes" id="UP000033731"/>
    </source>
</evidence>
<proteinExistence type="inferred from homology"/>
<dbReference type="PIRSF" id="PIRSF003314">
    <property type="entry name" value="IPP_isomerase"/>
    <property type="match status" value="1"/>
</dbReference>
<feature type="binding site" evidence="11">
    <location>
        <position position="189"/>
    </location>
    <ligand>
        <name>FMN</name>
        <dbReference type="ChEBI" id="CHEBI:58210"/>
    </ligand>
</feature>
<evidence type="ECO:0000256" key="11">
    <source>
        <dbReference type="HAMAP-Rule" id="MF_00354"/>
    </source>
</evidence>
<feature type="binding site" evidence="11">
    <location>
        <position position="94"/>
    </location>
    <ligand>
        <name>FMN</name>
        <dbReference type="ChEBI" id="CHEBI:58210"/>
    </ligand>
</feature>
<dbReference type="GO" id="GO:0004452">
    <property type="term" value="F:isopentenyl-diphosphate delta-isomerase activity"/>
    <property type="evidence" value="ECO:0007669"/>
    <property type="project" value="UniProtKB-UniRule"/>
</dbReference>
<keyword evidence="7 11" id="KW-0521">NADP</keyword>
<keyword evidence="5 11" id="KW-0479">Metal-binding</keyword>
<gene>
    <name evidence="11" type="primary">fni</name>
    <name evidence="13" type="ORF">DJ66_0285</name>
</gene>
<feature type="binding site" evidence="11">
    <location>
        <position position="157"/>
    </location>
    <ligand>
        <name>substrate</name>
    </ligand>
</feature>
<evidence type="ECO:0000256" key="5">
    <source>
        <dbReference type="ARBA" id="ARBA00022723"/>
    </source>
</evidence>
<evidence type="ECO:0000256" key="9">
    <source>
        <dbReference type="ARBA" id="ARBA00023235"/>
    </source>
</evidence>
<keyword evidence="14" id="KW-1185">Reference proteome</keyword>
<feature type="domain" description="FMN-dependent dehydrogenase" evidence="12">
    <location>
        <begin position="174"/>
        <end position="327"/>
    </location>
</feature>
<dbReference type="PANTHER" id="PTHR43665">
    <property type="entry name" value="ISOPENTENYL-DIPHOSPHATE DELTA-ISOMERASE"/>
    <property type="match status" value="1"/>
</dbReference>
<accession>A0A095A0V8</accession>
<comment type="catalytic activity">
    <reaction evidence="11">
        <text>isopentenyl diphosphate = dimethylallyl diphosphate</text>
        <dbReference type="Rhea" id="RHEA:23284"/>
        <dbReference type="ChEBI" id="CHEBI:57623"/>
        <dbReference type="ChEBI" id="CHEBI:128769"/>
        <dbReference type="EC" id="5.3.3.2"/>
    </reaction>
</comment>
<dbReference type="CDD" id="cd02811">
    <property type="entry name" value="IDI-2_FMN"/>
    <property type="match status" value="1"/>
</dbReference>
<comment type="cofactor">
    <cofactor evidence="1 11">
        <name>FMN</name>
        <dbReference type="ChEBI" id="CHEBI:58210"/>
    </cofactor>
</comment>
<keyword evidence="8 11" id="KW-0414">Isoprene biosynthesis</keyword>
<dbReference type="Proteomes" id="UP000033731">
    <property type="component" value="Unassembled WGS sequence"/>
</dbReference>
<comment type="subcellular location">
    <subcellularLocation>
        <location evidence="11">Cytoplasm</location>
    </subcellularLocation>
</comment>
<evidence type="ECO:0000256" key="10">
    <source>
        <dbReference type="ARBA" id="ARBA00025810"/>
    </source>
</evidence>
<name>A0A095A0V8_9HYPH</name>
<dbReference type="GO" id="GO:0070402">
    <property type="term" value="F:NADPH binding"/>
    <property type="evidence" value="ECO:0007669"/>
    <property type="project" value="UniProtKB-UniRule"/>
</dbReference>
<evidence type="ECO:0000256" key="6">
    <source>
        <dbReference type="ARBA" id="ARBA00022842"/>
    </source>
</evidence>
<evidence type="ECO:0000256" key="2">
    <source>
        <dbReference type="ARBA" id="ARBA00022490"/>
    </source>
</evidence>
<dbReference type="Pfam" id="PF01070">
    <property type="entry name" value="FMN_dh"/>
    <property type="match status" value="2"/>
</dbReference>
<evidence type="ECO:0000256" key="7">
    <source>
        <dbReference type="ARBA" id="ARBA00022857"/>
    </source>
</evidence>
<comment type="cofactor">
    <cofactor evidence="11">
        <name>Mg(2+)</name>
        <dbReference type="ChEBI" id="CHEBI:18420"/>
    </cofactor>
</comment>
<feature type="binding site" evidence="11">
    <location>
        <begin position="63"/>
        <end position="65"/>
    </location>
    <ligand>
        <name>FMN</name>
        <dbReference type="ChEBI" id="CHEBI:58210"/>
    </ligand>
</feature>
<comment type="caution">
    <text evidence="11">Lacks conserved residue(s) required for the propagation of feature annotation.</text>
</comment>
<feature type="binding site" evidence="11">
    <location>
        <begin position="5"/>
        <end position="6"/>
    </location>
    <ligand>
        <name>substrate</name>
    </ligand>
</feature>
<dbReference type="GO" id="GO:0010181">
    <property type="term" value="F:FMN binding"/>
    <property type="evidence" value="ECO:0007669"/>
    <property type="project" value="UniProtKB-UniRule"/>
</dbReference>
<keyword evidence="9 11" id="KW-0413">Isomerase</keyword>
<dbReference type="EC" id="5.3.3.2" evidence="11"/>
<dbReference type="InterPro" id="IPR000262">
    <property type="entry name" value="FMN-dep_DH"/>
</dbReference>
<dbReference type="SUPFAM" id="SSF51395">
    <property type="entry name" value="FMN-linked oxidoreductases"/>
    <property type="match status" value="1"/>
</dbReference>
<dbReference type="PATRIC" id="fig|556287.8.peg.268"/>